<reference evidence="9 10" key="1">
    <citation type="submission" date="2019-02" db="EMBL/GenBank/DDBJ databases">
        <title>Deep-cultivation of Planctomycetes and their phenomic and genomic characterization uncovers novel biology.</title>
        <authorList>
            <person name="Wiegand S."/>
            <person name="Jogler M."/>
            <person name="Boedeker C."/>
            <person name="Pinto D."/>
            <person name="Vollmers J."/>
            <person name="Rivas-Marin E."/>
            <person name="Kohn T."/>
            <person name="Peeters S.H."/>
            <person name="Heuer A."/>
            <person name="Rast P."/>
            <person name="Oberbeckmann S."/>
            <person name="Bunk B."/>
            <person name="Jeske O."/>
            <person name="Meyerdierks A."/>
            <person name="Storesund J.E."/>
            <person name="Kallscheuer N."/>
            <person name="Luecker S."/>
            <person name="Lage O.M."/>
            <person name="Pohl T."/>
            <person name="Merkel B.J."/>
            <person name="Hornburger P."/>
            <person name="Mueller R.-W."/>
            <person name="Bruemmer F."/>
            <person name="Labrenz M."/>
            <person name="Spormann A.M."/>
            <person name="Op Den Camp H."/>
            <person name="Overmann J."/>
            <person name="Amann R."/>
            <person name="Jetten M.S.M."/>
            <person name="Mascher T."/>
            <person name="Medema M.H."/>
            <person name="Devos D.P."/>
            <person name="Kaster A.-K."/>
            <person name="Ovreas L."/>
            <person name="Rohde M."/>
            <person name="Galperin M.Y."/>
            <person name="Jogler C."/>
        </authorList>
    </citation>
    <scope>NUCLEOTIDE SEQUENCE [LARGE SCALE GENOMIC DNA]</scope>
    <source>
        <strain evidence="9 10">Pla100</strain>
    </source>
</reference>
<feature type="domain" description="ResB-like" evidence="8">
    <location>
        <begin position="443"/>
        <end position="511"/>
    </location>
</feature>
<dbReference type="GO" id="GO:0020037">
    <property type="term" value="F:heme binding"/>
    <property type="evidence" value="ECO:0007669"/>
    <property type="project" value="InterPro"/>
</dbReference>
<evidence type="ECO:0000256" key="5">
    <source>
        <dbReference type="ARBA" id="ARBA00023136"/>
    </source>
</evidence>
<feature type="transmembrane region" description="Helical" evidence="6">
    <location>
        <begin position="256"/>
        <end position="272"/>
    </location>
</feature>
<evidence type="ECO:0000256" key="6">
    <source>
        <dbReference type="SAM" id="Phobius"/>
    </source>
</evidence>
<dbReference type="GO" id="GO:0017004">
    <property type="term" value="P:cytochrome complex assembly"/>
    <property type="evidence" value="ECO:0007669"/>
    <property type="project" value="UniProtKB-KW"/>
</dbReference>
<organism evidence="9 10">
    <name type="scientific">Neorhodopirellula pilleata</name>
    <dbReference type="NCBI Taxonomy" id="2714738"/>
    <lineage>
        <taxon>Bacteria</taxon>
        <taxon>Pseudomonadati</taxon>
        <taxon>Planctomycetota</taxon>
        <taxon>Planctomycetia</taxon>
        <taxon>Pirellulales</taxon>
        <taxon>Pirellulaceae</taxon>
        <taxon>Neorhodopirellula</taxon>
    </lineage>
</organism>
<feature type="transmembrane region" description="Helical" evidence="6">
    <location>
        <begin position="978"/>
        <end position="998"/>
    </location>
</feature>
<dbReference type="Proteomes" id="UP000316213">
    <property type="component" value="Unassembled WGS sequence"/>
</dbReference>
<feature type="transmembrane region" description="Helical" evidence="6">
    <location>
        <begin position="1154"/>
        <end position="1172"/>
    </location>
</feature>
<accession>A0A5C6APF9</accession>
<dbReference type="EMBL" id="SJPM01000002">
    <property type="protein sequence ID" value="TWU01865.1"/>
    <property type="molecule type" value="Genomic_DNA"/>
</dbReference>
<dbReference type="InterPro" id="IPR007816">
    <property type="entry name" value="ResB-like_domain"/>
</dbReference>
<evidence type="ECO:0000256" key="1">
    <source>
        <dbReference type="ARBA" id="ARBA00004141"/>
    </source>
</evidence>
<dbReference type="Pfam" id="PF01578">
    <property type="entry name" value="Cytochrom_C_asm"/>
    <property type="match status" value="1"/>
</dbReference>
<dbReference type="GO" id="GO:0005886">
    <property type="term" value="C:plasma membrane"/>
    <property type="evidence" value="ECO:0007669"/>
    <property type="project" value="TreeGrafter"/>
</dbReference>
<evidence type="ECO:0000256" key="4">
    <source>
        <dbReference type="ARBA" id="ARBA00022989"/>
    </source>
</evidence>
<keyword evidence="3" id="KW-0201">Cytochrome c-type biogenesis</keyword>
<feature type="transmembrane region" description="Helical" evidence="6">
    <location>
        <begin position="600"/>
        <end position="621"/>
    </location>
</feature>
<dbReference type="AlphaFoldDB" id="A0A5C6APF9"/>
<feature type="transmembrane region" description="Helical" evidence="6">
    <location>
        <begin position="915"/>
        <end position="938"/>
    </location>
</feature>
<name>A0A5C6APF9_9BACT</name>
<dbReference type="OrthoDB" id="9814290at2"/>
<dbReference type="RefSeq" id="WP_146577080.1">
    <property type="nucleotide sequence ID" value="NZ_SJPM01000002.1"/>
</dbReference>
<comment type="caution">
    <text evidence="9">The sequence shown here is derived from an EMBL/GenBank/DDBJ whole genome shotgun (WGS) entry which is preliminary data.</text>
</comment>
<feature type="transmembrane region" description="Helical" evidence="6">
    <location>
        <begin position="1058"/>
        <end position="1080"/>
    </location>
</feature>
<feature type="transmembrane region" description="Helical" evidence="6">
    <location>
        <begin position="1192"/>
        <end position="1211"/>
    </location>
</feature>
<evidence type="ECO:0000256" key="2">
    <source>
        <dbReference type="ARBA" id="ARBA00022692"/>
    </source>
</evidence>
<feature type="transmembrane region" description="Helical" evidence="6">
    <location>
        <begin position="37"/>
        <end position="56"/>
    </location>
</feature>
<dbReference type="InterPro" id="IPR002541">
    <property type="entry name" value="Cyt_c_assembly"/>
</dbReference>
<feature type="transmembrane region" description="Helical" evidence="6">
    <location>
        <begin position="1092"/>
        <end position="1115"/>
    </location>
</feature>
<feature type="transmembrane region" description="Helical" evidence="6">
    <location>
        <begin position="1010"/>
        <end position="1028"/>
    </location>
</feature>
<evidence type="ECO:0000259" key="7">
    <source>
        <dbReference type="Pfam" id="PF01578"/>
    </source>
</evidence>
<feature type="transmembrane region" description="Helical" evidence="6">
    <location>
        <begin position="227"/>
        <end position="249"/>
    </location>
</feature>
<protein>
    <submittedName>
        <fullName evidence="9">Cytochrome c biogenesis protein CcsA</fullName>
    </submittedName>
</protein>
<feature type="transmembrane region" description="Helical" evidence="6">
    <location>
        <begin position="194"/>
        <end position="215"/>
    </location>
</feature>
<feature type="transmembrane region" description="Helical" evidence="6">
    <location>
        <begin position="1130"/>
        <end position="1147"/>
    </location>
</feature>
<feature type="transmembrane region" description="Helical" evidence="6">
    <location>
        <begin position="130"/>
        <end position="148"/>
    </location>
</feature>
<feature type="transmembrane region" description="Helical" evidence="6">
    <location>
        <begin position="168"/>
        <end position="187"/>
    </location>
</feature>
<keyword evidence="5 6" id="KW-0472">Membrane</keyword>
<proteinExistence type="predicted"/>
<feature type="transmembrane region" description="Helical" evidence="6">
    <location>
        <begin position="950"/>
        <end position="972"/>
    </location>
</feature>
<gene>
    <name evidence="9" type="primary">ccsA</name>
    <name evidence="9" type="ORF">Pla100_16010</name>
</gene>
<dbReference type="PANTHER" id="PTHR30071:SF1">
    <property type="entry name" value="CYTOCHROME B_B6 PROTEIN-RELATED"/>
    <property type="match status" value="1"/>
</dbReference>
<comment type="subcellular location">
    <subcellularLocation>
        <location evidence="1">Membrane</location>
        <topology evidence="1">Multi-pass membrane protein</topology>
    </subcellularLocation>
</comment>
<sequence length="1223" mass="134078">MATVTDDFPTDARSGQTDWASAVSAQGIMSALGSLKMTVVLFALSLILVLVGTLAQDELNMQEVKSRYFMTWVAMMHIDDFFPQAFLRHDKPIPGIIPFPGGAMIGMLLMINLVAAKITRFRLQASGTKLVAGLAFLATGIGIAGLVVMLGHNDDGLQGTPPISYDRLWAIILAALSISAVGLVLAATTAKTQVFRWLGMASAALLALYVIYSLSTGVRIGDPGLRIVWQLAKGLGAGLVMLIGCQLAFGKQGGNVLLHLGVGLLMVGQFAFGDRQMEQRLSLVEGESTNTFVNLDEVELQVIRTEDDVQHVTAIPASRLVASAENDTLITDPRLPFKVKTLEYFDNSNLKDPTDSNVATKGIGLSAAAVQIKKSGGAAMEINLPSAYVELLDAKNDESLGVFLVSQQVNDREMLMPDGRTKDVLDSVTIAGDDGEEQTYEFGLRLHREVKPYWVQLDDVRRVNYSGSDTPRDYSSFIRIIDTETGDDRKERVWMNNPLRYRGETFYQSNYTALPGGKELTGIQVVRNSGWLIPYVACSITGLGMLVHFWGTLTRFISRRRRETANGLVGGHDPFDASDANAEGATVDAASKHRRQSLPVVLWITAVAALVVYCLLPVTAIQNMRRPSERDATFDYAAAGRIPVQVGGRVMPLDAYARQTLKAMTNKDSLPIEQAPTKIRERVDSKKMTAVQWLMEVAIDSNDIRRLPMFRIDAEAIRSELDLERRESKLYSLQEIGENLDRFTELVKEARGKDTKNQDFKDKKLIELDMRTRQYTLAAAAFRLPIPDEIPESFFPEGTSEQTRQLFALRQLEQRMESLSQMQAPAIIPPPTEEAVSDEKQPVWTAFAPAFFDMAKNGLGESESAAGIRSFGEMIRSYGNEDALSFNEAVDSHLAAVQSYPISGYDRFAVSLERWLGGAAPTSVATGLYILAFILGLIAMAIDSPRMNTAVWGTLAIAFLVHTLVIASRVYITGRAPVINLYSSAIFIGWAAVLFGLVVERIFRYGTGNLLAGFAGLLTLRVADYLTLNVGQAETMGVLQAVLDTQFWLTTHVISVSLGYVATMVAGMLGIVYLIAGWISASDRAKRDLYRVIYGASCFGILFSFIGTVLGGLWADDSWGRFWGWDPKENGALLIVIWNALMLHARWDGMVKAHGFALLAIGGNIITAWSWFGTNELGIGLHSYGFTEGMLFNLAVFFGVQALFIGAGLIFRESDAKNITLDS</sequence>
<keyword evidence="2 6" id="KW-0812">Transmembrane</keyword>
<evidence type="ECO:0000259" key="8">
    <source>
        <dbReference type="Pfam" id="PF05140"/>
    </source>
</evidence>
<dbReference type="InterPro" id="IPR045062">
    <property type="entry name" value="Cyt_c_biogenesis_CcsA/CcmC"/>
</dbReference>
<feature type="domain" description="Cytochrome c assembly protein" evidence="7">
    <location>
        <begin position="979"/>
        <end position="1182"/>
    </location>
</feature>
<evidence type="ECO:0000256" key="3">
    <source>
        <dbReference type="ARBA" id="ARBA00022748"/>
    </source>
</evidence>
<evidence type="ECO:0000313" key="10">
    <source>
        <dbReference type="Proteomes" id="UP000316213"/>
    </source>
</evidence>
<feature type="transmembrane region" description="Helical" evidence="6">
    <location>
        <begin position="531"/>
        <end position="553"/>
    </location>
</feature>
<dbReference type="PANTHER" id="PTHR30071">
    <property type="entry name" value="HEME EXPORTER PROTEIN C"/>
    <property type="match status" value="1"/>
</dbReference>
<keyword evidence="10" id="KW-1185">Reference proteome</keyword>
<evidence type="ECO:0000313" key="9">
    <source>
        <dbReference type="EMBL" id="TWU01865.1"/>
    </source>
</evidence>
<keyword evidence="4 6" id="KW-1133">Transmembrane helix</keyword>
<dbReference type="Pfam" id="PF05140">
    <property type="entry name" value="ResB"/>
    <property type="match status" value="1"/>
</dbReference>
<feature type="transmembrane region" description="Helical" evidence="6">
    <location>
        <begin position="99"/>
        <end position="118"/>
    </location>
</feature>